<keyword evidence="1" id="KW-0472">Membrane</keyword>
<evidence type="ECO:0008006" key="4">
    <source>
        <dbReference type="Google" id="ProtNLM"/>
    </source>
</evidence>
<accession>A0AAP2DA40</accession>
<protein>
    <recommendedName>
        <fullName evidence="4">MFS transporter</fullName>
    </recommendedName>
</protein>
<dbReference type="RefSeq" id="WP_254091212.1">
    <property type="nucleotide sequence ID" value="NZ_JAHESC010000021.1"/>
</dbReference>
<feature type="transmembrane region" description="Helical" evidence="1">
    <location>
        <begin position="384"/>
        <end position="404"/>
    </location>
</feature>
<evidence type="ECO:0000313" key="3">
    <source>
        <dbReference type="Proteomes" id="UP001319180"/>
    </source>
</evidence>
<comment type="caution">
    <text evidence="2">The sequence shown here is derived from an EMBL/GenBank/DDBJ whole genome shotgun (WGS) entry which is preliminary data.</text>
</comment>
<keyword evidence="1" id="KW-0812">Transmembrane</keyword>
<evidence type="ECO:0000256" key="1">
    <source>
        <dbReference type="SAM" id="Phobius"/>
    </source>
</evidence>
<feature type="transmembrane region" description="Helical" evidence="1">
    <location>
        <begin position="208"/>
        <end position="227"/>
    </location>
</feature>
<feature type="transmembrane region" description="Helical" evidence="1">
    <location>
        <begin position="285"/>
        <end position="303"/>
    </location>
</feature>
<gene>
    <name evidence="2" type="ORF">KK078_15550</name>
</gene>
<proteinExistence type="predicted"/>
<evidence type="ECO:0000313" key="2">
    <source>
        <dbReference type="EMBL" id="MBT1687984.1"/>
    </source>
</evidence>
<keyword evidence="3" id="KW-1185">Reference proteome</keyword>
<feature type="transmembrane region" description="Helical" evidence="1">
    <location>
        <begin position="46"/>
        <end position="69"/>
    </location>
</feature>
<keyword evidence="1" id="KW-1133">Transmembrane helix</keyword>
<feature type="transmembrane region" description="Helical" evidence="1">
    <location>
        <begin position="248"/>
        <end position="273"/>
    </location>
</feature>
<dbReference type="InterPro" id="IPR036259">
    <property type="entry name" value="MFS_trans_sf"/>
</dbReference>
<reference evidence="2 3" key="1">
    <citation type="submission" date="2021-05" db="EMBL/GenBank/DDBJ databases">
        <title>A Polyphasic approach of four new species of the genus Ohtaekwangia: Ohtaekwangia histidinii sp. nov., Ohtaekwangia cretensis sp. nov., Ohtaekwangia indiensis sp. nov., Ohtaekwangia reichenbachii sp. nov. from diverse environment.</title>
        <authorList>
            <person name="Octaviana S."/>
        </authorList>
    </citation>
    <scope>NUCLEOTIDE SEQUENCE [LARGE SCALE GENOMIC DNA]</scope>
    <source>
        <strain evidence="2 3">PWU37</strain>
    </source>
</reference>
<feature type="transmembrane region" description="Helical" evidence="1">
    <location>
        <begin position="315"/>
        <end position="348"/>
    </location>
</feature>
<dbReference type="Gene3D" id="1.20.1250.20">
    <property type="entry name" value="MFS general substrate transporter like domains"/>
    <property type="match status" value="1"/>
</dbReference>
<feature type="transmembrane region" description="Helical" evidence="1">
    <location>
        <begin position="172"/>
        <end position="193"/>
    </location>
</feature>
<organism evidence="2 3">
    <name type="scientific">Dawidia soli</name>
    <dbReference type="NCBI Taxonomy" id="2782352"/>
    <lineage>
        <taxon>Bacteria</taxon>
        <taxon>Pseudomonadati</taxon>
        <taxon>Bacteroidota</taxon>
        <taxon>Cytophagia</taxon>
        <taxon>Cytophagales</taxon>
        <taxon>Chryseotaleaceae</taxon>
        <taxon>Dawidia</taxon>
    </lineage>
</organism>
<dbReference type="Proteomes" id="UP001319180">
    <property type="component" value="Unassembled WGS sequence"/>
</dbReference>
<feature type="transmembrane region" description="Helical" evidence="1">
    <location>
        <begin position="108"/>
        <end position="127"/>
    </location>
</feature>
<feature type="transmembrane region" description="Helical" evidence="1">
    <location>
        <begin position="81"/>
        <end position="101"/>
    </location>
</feature>
<dbReference type="EMBL" id="JAHESC010000021">
    <property type="protein sequence ID" value="MBT1687984.1"/>
    <property type="molecule type" value="Genomic_DNA"/>
</dbReference>
<sequence>MEKISSETALHAPEAPAQRSVSLVGLIMHPGNEYRFFLGMPRDMRVLLVTNMIYAFVLPVIEIFVGAYIMRSSNDPTIVALYQLTVYAGIPLTFLVNGFLLNRVRISYLYSFGMLLSGLSMLVMMTLENLSAAGVGIAGILMGCSFGFFWANRDYLALATTHDGNRNYYYGLETFFYTLTFILVPFVVGAFIAQSESAAWFNGNITRAYQAVTIVVFILTILSSVVIQQEKFRNPAQPRFLYFRFHVLWKKMLGLAGLKGLAQGYLVTAPAILVMRLVGNEGSLGVVQAVSGVVTAFMLYILGRFTGPRHRVFILTIALAIFLAGTLANGLLFSALGVIVFVLCKVLFQPLHDIAYFPIQMRVIDVVSRIEGRNEFTYIFNHEFGLFVGRLIGLGLFIVLASYVSEAFALKYSLIVIAVMQLASVPVARHIIRECNRLDK</sequence>
<feature type="transmembrane region" description="Helical" evidence="1">
    <location>
        <begin position="133"/>
        <end position="151"/>
    </location>
</feature>
<name>A0AAP2DA40_9BACT</name>
<dbReference type="AlphaFoldDB" id="A0AAP2DA40"/>
<dbReference type="SUPFAM" id="SSF103473">
    <property type="entry name" value="MFS general substrate transporter"/>
    <property type="match status" value="1"/>
</dbReference>